<name>A0A6A3HHZ7_9STRA</name>
<dbReference type="GO" id="GO:0005524">
    <property type="term" value="F:ATP binding"/>
    <property type="evidence" value="ECO:0007669"/>
    <property type="project" value="InterPro"/>
</dbReference>
<dbReference type="EMBL" id="QXFV01004514">
    <property type="protein sequence ID" value="KAE8969210.1"/>
    <property type="molecule type" value="Genomic_DNA"/>
</dbReference>
<dbReference type="SUPFAM" id="SSF56112">
    <property type="entry name" value="Protein kinase-like (PK-like)"/>
    <property type="match status" value="1"/>
</dbReference>
<dbReference type="AlphaFoldDB" id="A0A6A3HHZ7"/>
<protein>
    <recommendedName>
        <fullName evidence="1">Protein kinase domain-containing protein</fullName>
    </recommendedName>
</protein>
<dbReference type="Gene3D" id="1.10.510.10">
    <property type="entry name" value="Transferase(Phosphotransferase) domain 1"/>
    <property type="match status" value="1"/>
</dbReference>
<reference evidence="2 3" key="1">
    <citation type="submission" date="2018-09" db="EMBL/GenBank/DDBJ databases">
        <title>Genomic investigation of the strawberry pathogen Phytophthora fragariae indicates pathogenicity is determined by transcriptional variation in three key races.</title>
        <authorList>
            <person name="Adams T.M."/>
            <person name="Armitage A.D."/>
            <person name="Sobczyk M.K."/>
            <person name="Bates H.J."/>
            <person name="Dunwell J.M."/>
            <person name="Nellist C.F."/>
            <person name="Harrison R.J."/>
        </authorList>
    </citation>
    <scope>NUCLEOTIDE SEQUENCE [LARGE SCALE GENOMIC DNA]</scope>
    <source>
        <strain evidence="2 3">SCRP249</strain>
    </source>
</reference>
<proteinExistence type="predicted"/>
<dbReference type="InterPro" id="IPR011009">
    <property type="entry name" value="Kinase-like_dom_sf"/>
</dbReference>
<comment type="caution">
    <text evidence="2">The sequence shown here is derived from an EMBL/GenBank/DDBJ whole genome shotgun (WGS) entry which is preliminary data.</text>
</comment>
<dbReference type="PROSITE" id="PS51257">
    <property type="entry name" value="PROKAR_LIPOPROTEIN"/>
    <property type="match status" value="1"/>
</dbReference>
<evidence type="ECO:0000259" key="1">
    <source>
        <dbReference type="PROSITE" id="PS50011"/>
    </source>
</evidence>
<evidence type="ECO:0000313" key="2">
    <source>
        <dbReference type="EMBL" id="KAE8969210.1"/>
    </source>
</evidence>
<dbReference type="PROSITE" id="PS50011">
    <property type="entry name" value="PROTEIN_KINASE_DOM"/>
    <property type="match status" value="1"/>
</dbReference>
<accession>A0A6A3HHZ7</accession>
<gene>
    <name evidence="2" type="ORF">PR001_g27566</name>
</gene>
<dbReference type="GO" id="GO:0004672">
    <property type="term" value="F:protein kinase activity"/>
    <property type="evidence" value="ECO:0007669"/>
    <property type="project" value="InterPro"/>
</dbReference>
<feature type="domain" description="Protein kinase" evidence="1">
    <location>
        <begin position="7"/>
        <end position="178"/>
    </location>
</feature>
<evidence type="ECO:0000313" key="3">
    <source>
        <dbReference type="Proteomes" id="UP000429607"/>
    </source>
</evidence>
<dbReference type="InterPro" id="IPR000719">
    <property type="entry name" value="Prot_kinase_dom"/>
</dbReference>
<dbReference type="Proteomes" id="UP000429607">
    <property type="component" value="Unassembled WGS sequence"/>
</dbReference>
<sequence>MHDMVRCLRLRELSSTLYGWVFACEDMQGRTQPAPPSAANAPVVIKQVSLERMAAFMHDHPQDGHTPDNPIVEKEVGDIVRAAGGHPNLVQYTDSFVEQQTLYLVMEHCADGDMYDYLSSGCTTAGFALFNGHWLQRLQGHASGDVRHYASMIRYRRVLQARALRAPPSVGDTSAARA</sequence>
<organism evidence="2 3">
    <name type="scientific">Phytophthora rubi</name>
    <dbReference type="NCBI Taxonomy" id="129364"/>
    <lineage>
        <taxon>Eukaryota</taxon>
        <taxon>Sar</taxon>
        <taxon>Stramenopiles</taxon>
        <taxon>Oomycota</taxon>
        <taxon>Peronosporomycetes</taxon>
        <taxon>Peronosporales</taxon>
        <taxon>Peronosporaceae</taxon>
        <taxon>Phytophthora</taxon>
    </lineage>
</organism>